<sequence>MATLILKFRRFLQKKRPPCDGPLVQYYGTRRLSSSVSISWRIQATRQALQCSRSLMLKLADHWSPAKLQPFFFLFKEPKVPCDFLKIFPELPGPQDLEDLSI</sequence>
<reference evidence="2" key="1">
    <citation type="journal article" date="2005" name="Nature">
        <title>The map-based sequence of the rice genome.</title>
        <authorList>
            <consortium name="International rice genome sequencing project (IRGSP)"/>
            <person name="Matsumoto T."/>
            <person name="Wu J."/>
            <person name="Kanamori H."/>
            <person name="Katayose Y."/>
            <person name="Fujisawa M."/>
            <person name="Namiki N."/>
            <person name="Mizuno H."/>
            <person name="Yamamoto K."/>
            <person name="Antonio B.A."/>
            <person name="Baba T."/>
            <person name="Sakata K."/>
            <person name="Nagamura Y."/>
            <person name="Aoki H."/>
            <person name="Arikawa K."/>
            <person name="Arita K."/>
            <person name="Bito T."/>
            <person name="Chiden Y."/>
            <person name="Fujitsuka N."/>
            <person name="Fukunaka R."/>
            <person name="Hamada M."/>
            <person name="Harada C."/>
            <person name="Hayashi A."/>
            <person name="Hijishita S."/>
            <person name="Honda M."/>
            <person name="Hosokawa S."/>
            <person name="Ichikawa Y."/>
            <person name="Idonuma A."/>
            <person name="Iijima M."/>
            <person name="Ikeda M."/>
            <person name="Ikeno M."/>
            <person name="Ito K."/>
            <person name="Ito S."/>
            <person name="Ito T."/>
            <person name="Ito Y."/>
            <person name="Ito Y."/>
            <person name="Iwabuchi A."/>
            <person name="Kamiya K."/>
            <person name="Karasawa W."/>
            <person name="Kurita K."/>
            <person name="Katagiri S."/>
            <person name="Kikuta A."/>
            <person name="Kobayashi H."/>
            <person name="Kobayashi N."/>
            <person name="Machita K."/>
            <person name="Maehara T."/>
            <person name="Masukawa M."/>
            <person name="Mizubayashi T."/>
            <person name="Mukai Y."/>
            <person name="Nagasaki H."/>
            <person name="Nagata Y."/>
            <person name="Naito S."/>
            <person name="Nakashima M."/>
            <person name="Nakama Y."/>
            <person name="Nakamichi Y."/>
            <person name="Nakamura M."/>
            <person name="Meguro A."/>
            <person name="Negishi M."/>
            <person name="Ohta I."/>
            <person name="Ohta T."/>
            <person name="Okamoto M."/>
            <person name="Ono N."/>
            <person name="Saji S."/>
            <person name="Sakaguchi M."/>
            <person name="Sakai K."/>
            <person name="Shibata M."/>
            <person name="Shimokawa T."/>
            <person name="Song J."/>
            <person name="Takazaki Y."/>
            <person name="Terasawa K."/>
            <person name="Tsugane M."/>
            <person name="Tsuji K."/>
            <person name="Ueda S."/>
            <person name="Waki K."/>
            <person name="Yamagata H."/>
            <person name="Yamamoto M."/>
            <person name="Yamamoto S."/>
            <person name="Yamane H."/>
            <person name="Yoshiki S."/>
            <person name="Yoshihara R."/>
            <person name="Yukawa K."/>
            <person name="Zhong H."/>
            <person name="Yano M."/>
            <person name="Yuan Q."/>
            <person name="Ouyang S."/>
            <person name="Liu J."/>
            <person name="Jones K.M."/>
            <person name="Gansberger K."/>
            <person name="Moffat K."/>
            <person name="Hill J."/>
            <person name="Bera J."/>
            <person name="Fadrosh D."/>
            <person name="Jin S."/>
            <person name="Johri S."/>
            <person name="Kim M."/>
            <person name="Overton L."/>
            <person name="Reardon M."/>
            <person name="Tsitrin T."/>
            <person name="Vuong H."/>
            <person name="Weaver B."/>
            <person name="Ciecko A."/>
            <person name="Tallon L."/>
            <person name="Jackson J."/>
            <person name="Pai G."/>
            <person name="Aken S.V."/>
            <person name="Utterback T."/>
            <person name="Reidmuller S."/>
            <person name="Feldblyum T."/>
            <person name="Hsiao J."/>
            <person name="Zismann V."/>
            <person name="Iobst S."/>
            <person name="de Vazeille A.R."/>
            <person name="Buell C.R."/>
            <person name="Ying K."/>
            <person name="Li Y."/>
            <person name="Lu T."/>
            <person name="Huang Y."/>
            <person name="Zhao Q."/>
            <person name="Feng Q."/>
            <person name="Zhang L."/>
            <person name="Zhu J."/>
            <person name="Weng Q."/>
            <person name="Mu J."/>
            <person name="Lu Y."/>
            <person name="Fan D."/>
            <person name="Liu Y."/>
            <person name="Guan J."/>
            <person name="Zhang Y."/>
            <person name="Yu S."/>
            <person name="Liu X."/>
            <person name="Zhang Y."/>
            <person name="Hong G."/>
            <person name="Han B."/>
            <person name="Choisne N."/>
            <person name="Demange N."/>
            <person name="Orjeda G."/>
            <person name="Samain S."/>
            <person name="Cattolico L."/>
            <person name="Pelletier E."/>
            <person name="Couloux A."/>
            <person name="Segurens B."/>
            <person name="Wincker P."/>
            <person name="D'Hont A."/>
            <person name="Scarpelli C."/>
            <person name="Weissenbach J."/>
            <person name="Salanoubat M."/>
            <person name="Quetier F."/>
            <person name="Yu Y."/>
            <person name="Kim H.R."/>
            <person name="Rambo T."/>
            <person name="Currie J."/>
            <person name="Collura K."/>
            <person name="Luo M."/>
            <person name="Yang T."/>
            <person name="Ammiraju J.S.S."/>
            <person name="Engler F."/>
            <person name="Soderlund C."/>
            <person name="Wing R.A."/>
            <person name="Palmer L.E."/>
            <person name="de la Bastide M."/>
            <person name="Spiegel L."/>
            <person name="Nascimento L."/>
            <person name="Zutavern T."/>
            <person name="O'Shaughnessy A."/>
            <person name="Dike S."/>
            <person name="Dedhia N."/>
            <person name="Preston R."/>
            <person name="Balija V."/>
            <person name="McCombie W.R."/>
            <person name="Chow T."/>
            <person name="Chen H."/>
            <person name="Chung M."/>
            <person name="Chen C."/>
            <person name="Shaw J."/>
            <person name="Wu H."/>
            <person name="Hsiao K."/>
            <person name="Chao Y."/>
            <person name="Chu M."/>
            <person name="Cheng C."/>
            <person name="Hour A."/>
            <person name="Lee P."/>
            <person name="Lin S."/>
            <person name="Lin Y."/>
            <person name="Liou J."/>
            <person name="Liu S."/>
            <person name="Hsing Y."/>
            <person name="Raghuvanshi S."/>
            <person name="Mohanty A."/>
            <person name="Bharti A.K."/>
            <person name="Gaur A."/>
            <person name="Gupta V."/>
            <person name="Kumar D."/>
            <person name="Ravi V."/>
            <person name="Vij S."/>
            <person name="Kapur A."/>
            <person name="Khurana P."/>
            <person name="Khurana P."/>
            <person name="Khurana J.P."/>
            <person name="Tyagi A.K."/>
            <person name="Gaikwad K."/>
            <person name="Singh A."/>
            <person name="Dalal V."/>
            <person name="Srivastava S."/>
            <person name="Dixit A."/>
            <person name="Pal A.K."/>
            <person name="Ghazi I.A."/>
            <person name="Yadav M."/>
            <person name="Pandit A."/>
            <person name="Bhargava A."/>
            <person name="Sureshbabu K."/>
            <person name="Batra K."/>
            <person name="Sharma T.R."/>
            <person name="Mohapatra T."/>
            <person name="Singh N.K."/>
            <person name="Messing J."/>
            <person name="Nelson A.B."/>
            <person name="Fuks G."/>
            <person name="Kavchok S."/>
            <person name="Keizer G."/>
            <person name="Linton E."/>
            <person name="Llaca V."/>
            <person name="Song R."/>
            <person name="Tanyolac B."/>
            <person name="Young S."/>
            <person name="Ho-Il K."/>
            <person name="Hahn J.H."/>
            <person name="Sangsakoo G."/>
            <person name="Vanavichit A."/>
            <person name="de Mattos Luiz.A.T."/>
            <person name="Zimmer P.D."/>
            <person name="Malone G."/>
            <person name="Dellagostin O."/>
            <person name="de Oliveira A.C."/>
            <person name="Bevan M."/>
            <person name="Bancroft I."/>
            <person name="Minx P."/>
            <person name="Cordum H."/>
            <person name="Wilson R."/>
            <person name="Cheng Z."/>
            <person name="Jin W."/>
            <person name="Jiang J."/>
            <person name="Leong S.A."/>
            <person name="Iwama H."/>
            <person name="Gojobori T."/>
            <person name="Itoh T."/>
            <person name="Niimura Y."/>
            <person name="Fujii Y."/>
            <person name="Habara T."/>
            <person name="Sakai H."/>
            <person name="Sato Y."/>
            <person name="Wilson G."/>
            <person name="Kumar K."/>
            <person name="McCouch S."/>
            <person name="Juretic N."/>
            <person name="Hoen D."/>
            <person name="Wright S."/>
            <person name="Bruskiewich R."/>
            <person name="Bureau T."/>
            <person name="Miyao A."/>
            <person name="Hirochika H."/>
            <person name="Nishikawa T."/>
            <person name="Kadowaki K."/>
            <person name="Sugiura M."/>
            <person name="Burr B."/>
            <person name="Sasaki T."/>
        </authorList>
    </citation>
    <scope>NUCLEOTIDE SEQUENCE [LARGE SCALE GENOMIC DNA]</scope>
    <source>
        <strain evidence="2">cv. Nipponbare</strain>
    </source>
</reference>
<dbReference type="EMBL" id="AP004071">
    <property type="protein sequence ID" value="BAD07581.1"/>
    <property type="molecule type" value="Genomic_DNA"/>
</dbReference>
<proteinExistence type="predicted"/>
<accession>Q6ZHB8</accession>
<evidence type="ECO:0000313" key="2">
    <source>
        <dbReference type="Proteomes" id="UP000000763"/>
    </source>
</evidence>
<reference evidence="2" key="2">
    <citation type="journal article" date="2008" name="Nucleic Acids Res.">
        <title>The rice annotation project database (RAP-DB): 2008 update.</title>
        <authorList>
            <consortium name="The rice annotation project (RAP)"/>
        </authorList>
    </citation>
    <scope>GENOME REANNOTATION</scope>
    <source>
        <strain evidence="2">cv. Nipponbare</strain>
    </source>
</reference>
<evidence type="ECO:0000313" key="1">
    <source>
        <dbReference type="EMBL" id="BAD07581.1"/>
    </source>
</evidence>
<protein>
    <submittedName>
        <fullName evidence="1">Uncharacterized protein</fullName>
    </submittedName>
</protein>
<dbReference type="Proteomes" id="UP000000763">
    <property type="component" value="Chromosome 2"/>
</dbReference>
<organism evidence="1 2">
    <name type="scientific">Oryza sativa subsp. japonica</name>
    <name type="common">Rice</name>
    <dbReference type="NCBI Taxonomy" id="39947"/>
    <lineage>
        <taxon>Eukaryota</taxon>
        <taxon>Viridiplantae</taxon>
        <taxon>Streptophyta</taxon>
        <taxon>Embryophyta</taxon>
        <taxon>Tracheophyta</taxon>
        <taxon>Spermatophyta</taxon>
        <taxon>Magnoliopsida</taxon>
        <taxon>Liliopsida</taxon>
        <taxon>Poales</taxon>
        <taxon>Poaceae</taxon>
        <taxon>BOP clade</taxon>
        <taxon>Oryzoideae</taxon>
        <taxon>Oryzeae</taxon>
        <taxon>Oryzinae</taxon>
        <taxon>Oryza</taxon>
        <taxon>Oryza sativa</taxon>
    </lineage>
</organism>
<dbReference type="AlphaFoldDB" id="Q6ZHB8"/>
<gene>
    <name evidence="1" type="primary">OJ1717_A09.40</name>
</gene>
<name>Q6ZHB8_ORYSJ</name>